<keyword evidence="12 15" id="KW-0804">Transcription</keyword>
<proteinExistence type="inferred from homology"/>
<dbReference type="SMART" id="SM00487">
    <property type="entry name" value="DEXDc"/>
    <property type="match status" value="1"/>
</dbReference>
<dbReference type="SUPFAM" id="SSF54160">
    <property type="entry name" value="Chromo domain-like"/>
    <property type="match status" value="2"/>
</dbReference>
<evidence type="ECO:0000256" key="9">
    <source>
        <dbReference type="ARBA" id="ARBA00023015"/>
    </source>
</evidence>
<keyword evidence="6 15" id="KW-0378">Hydrolase</keyword>
<keyword evidence="5 15" id="KW-0547">Nucleotide-binding</keyword>
<dbReference type="PANTHER" id="PTHR46850:SF1">
    <property type="entry name" value="CHROMODOMAIN-HELICASE-DNA-BINDING PROTEIN 9"/>
    <property type="match status" value="1"/>
</dbReference>
<comment type="function">
    <text evidence="15">ATP-dependent chromatin-remodeling factor, it slides nucleosomes along DNA; nucleosome sliding requires ATP. Acts as a transcription repressor by remodeling chromatin structure and recruiting histone H1 to target genes. Suppresses p53/TP53-mediated apoptosis by recruiting histone H1 and preventing p53/TP53 transactivation activity. Acts as a negative regulator of Wnt signaling pathway by regulating beta-catenin (CTNNB1) activity. Negatively regulates CTNNB1-targeted gene expression by being recruited specifically to the promoter regions of several CTNNB1 responsive genes. May also act as a transcription activator by participating in efficient U6 RNA polymerase III transcription.</text>
</comment>
<feature type="region of interest" description="Disordered" evidence="16">
    <location>
        <begin position="2105"/>
        <end position="2255"/>
    </location>
</feature>
<evidence type="ECO:0000256" key="11">
    <source>
        <dbReference type="ARBA" id="ARBA00023159"/>
    </source>
</evidence>
<evidence type="ECO:0000256" key="15">
    <source>
        <dbReference type="HAMAP-Rule" id="MF_03071"/>
    </source>
</evidence>
<dbReference type="EC" id="3.6.4.-" evidence="15"/>
<protein>
    <recommendedName>
        <fullName evidence="15">Chromodomain-helicase-DNA-binding protein 8</fullName>
        <shortName evidence="15">CHD-8</shortName>
        <ecNumber evidence="15">3.6.4.-</ecNumber>
    </recommendedName>
    <alternativeName>
        <fullName evidence="15">ATP-dependent helicase CHD8</fullName>
    </alternativeName>
</protein>
<dbReference type="InterPro" id="IPR038718">
    <property type="entry name" value="SNF2-like_sf"/>
</dbReference>
<dbReference type="InterPro" id="IPR000330">
    <property type="entry name" value="SNF2_N"/>
</dbReference>
<dbReference type="InterPro" id="IPR000953">
    <property type="entry name" value="Chromo/chromo_shadow_dom"/>
</dbReference>
<dbReference type="PROSITE" id="PS50013">
    <property type="entry name" value="CHROMO_2"/>
    <property type="match status" value="2"/>
</dbReference>
<feature type="region of interest" description="Disordered" evidence="16">
    <location>
        <begin position="536"/>
        <end position="680"/>
    </location>
</feature>
<dbReference type="CDD" id="cd18793">
    <property type="entry name" value="SF2_C_SNF"/>
    <property type="match status" value="1"/>
</dbReference>
<dbReference type="Gene3D" id="3.40.50.300">
    <property type="entry name" value="P-loop containing nucleotide triphosphate hydrolases"/>
    <property type="match status" value="1"/>
</dbReference>
<comment type="similarity">
    <text evidence="15">Belongs to the SNF2/RAD54 helicase family. CHD8 subfamily.</text>
</comment>
<evidence type="ECO:0000256" key="3">
    <source>
        <dbReference type="ARBA" id="ARBA00022687"/>
    </source>
</evidence>
<evidence type="ECO:0000256" key="12">
    <source>
        <dbReference type="ARBA" id="ARBA00023163"/>
    </source>
</evidence>
<feature type="region of interest" description="Disordered" evidence="16">
    <location>
        <begin position="1528"/>
        <end position="1564"/>
    </location>
</feature>
<comment type="caution">
    <text evidence="20">The sequence shown here is derived from an EMBL/GenBank/DDBJ whole genome shotgun (WGS) entry which is preliminary data.</text>
</comment>
<dbReference type="HAMAP" id="MF_03071">
    <property type="entry name" value="CHD8"/>
    <property type="match status" value="1"/>
</dbReference>
<dbReference type="CDD" id="cd18663">
    <property type="entry name" value="CD2_tandem_CHD5-9_like"/>
    <property type="match status" value="1"/>
</dbReference>
<dbReference type="PROSITE" id="PS51194">
    <property type="entry name" value="HELICASE_CTER"/>
    <property type="match status" value="1"/>
</dbReference>
<evidence type="ECO:0000256" key="16">
    <source>
        <dbReference type="SAM" id="MobiDB-lite"/>
    </source>
</evidence>
<dbReference type="Gene3D" id="3.40.50.10810">
    <property type="entry name" value="Tandem AAA-ATPase domain"/>
    <property type="match status" value="1"/>
</dbReference>
<dbReference type="PROSITE" id="PS51192">
    <property type="entry name" value="HELICASE_ATP_BIND_1"/>
    <property type="match status" value="1"/>
</dbReference>
<dbReference type="FunFam" id="3.40.50.300:FF:000015">
    <property type="entry name" value="chromodomain-helicase-DNA-binding protein 9 isoform X1"/>
    <property type="match status" value="1"/>
</dbReference>
<dbReference type="CDD" id="cd18060">
    <property type="entry name" value="DEXHc_CHD8"/>
    <property type="match status" value="1"/>
</dbReference>
<feature type="compositionally biased region" description="Basic and acidic residues" evidence="16">
    <location>
        <begin position="2220"/>
        <end position="2229"/>
    </location>
</feature>
<dbReference type="InterPro" id="IPR006576">
    <property type="entry name" value="BRK_domain"/>
</dbReference>
<feature type="compositionally biased region" description="Basic and acidic residues" evidence="16">
    <location>
        <begin position="1812"/>
        <end position="1827"/>
    </location>
</feature>
<evidence type="ECO:0000256" key="4">
    <source>
        <dbReference type="ARBA" id="ARBA00022737"/>
    </source>
</evidence>
<dbReference type="SUPFAM" id="SSF52540">
    <property type="entry name" value="P-loop containing nucleoside triphosphate hydrolases"/>
    <property type="match status" value="2"/>
</dbReference>
<dbReference type="GO" id="GO:0045893">
    <property type="term" value="P:positive regulation of DNA-templated transcription"/>
    <property type="evidence" value="ECO:0007669"/>
    <property type="project" value="UniProtKB-UniRule"/>
</dbReference>
<dbReference type="GO" id="GO:0002039">
    <property type="term" value="F:p53 binding"/>
    <property type="evidence" value="ECO:0007669"/>
    <property type="project" value="UniProtKB-UniRule"/>
</dbReference>
<dbReference type="GO" id="GO:0003677">
    <property type="term" value="F:DNA binding"/>
    <property type="evidence" value="ECO:0007669"/>
    <property type="project" value="UniProtKB-UniRule"/>
</dbReference>
<feature type="compositionally biased region" description="Basic residues" evidence="16">
    <location>
        <begin position="565"/>
        <end position="576"/>
    </location>
</feature>
<evidence type="ECO:0000256" key="10">
    <source>
        <dbReference type="ARBA" id="ARBA00023125"/>
    </source>
</evidence>
<feature type="region of interest" description="Disordered" evidence="16">
    <location>
        <begin position="2347"/>
        <end position="2379"/>
    </location>
</feature>
<dbReference type="GO" id="GO:0042393">
    <property type="term" value="F:histone binding"/>
    <property type="evidence" value="ECO:0007669"/>
    <property type="project" value="UniProtKB-UniRule"/>
</dbReference>
<dbReference type="Pfam" id="PF00176">
    <property type="entry name" value="SNF2-rel_dom"/>
    <property type="match status" value="1"/>
</dbReference>
<dbReference type="GO" id="GO:0030178">
    <property type="term" value="P:negative regulation of Wnt signaling pathway"/>
    <property type="evidence" value="ECO:0007669"/>
    <property type="project" value="UniProtKB-UniRule"/>
</dbReference>
<dbReference type="GO" id="GO:0003678">
    <property type="term" value="F:DNA helicase activity"/>
    <property type="evidence" value="ECO:0007669"/>
    <property type="project" value="UniProtKB-UniRule"/>
</dbReference>
<feature type="domain" description="Helicase C-terminal" evidence="19">
    <location>
        <begin position="1253"/>
        <end position="1404"/>
    </location>
</feature>
<dbReference type="SUPFAM" id="SSF160481">
    <property type="entry name" value="BRK domain-like"/>
    <property type="match status" value="2"/>
</dbReference>
<evidence type="ECO:0000256" key="6">
    <source>
        <dbReference type="ARBA" id="ARBA00022801"/>
    </source>
</evidence>
<dbReference type="InterPro" id="IPR037259">
    <property type="entry name" value="BRK_sf"/>
</dbReference>
<dbReference type="Proteomes" id="UP001356427">
    <property type="component" value="Unassembled WGS sequence"/>
</dbReference>
<feature type="compositionally biased region" description="Low complexity" evidence="16">
    <location>
        <begin position="2189"/>
        <end position="2214"/>
    </location>
</feature>
<keyword evidence="4 15" id="KW-0677">Repeat</keyword>
<dbReference type="CDD" id="cd18668">
    <property type="entry name" value="CD1_tandem_CHD5-9_like"/>
    <property type="match status" value="1"/>
</dbReference>
<feature type="region of interest" description="Disordered" evidence="16">
    <location>
        <begin position="2511"/>
        <end position="2533"/>
    </location>
</feature>
<dbReference type="GO" id="GO:0043066">
    <property type="term" value="P:negative regulation of apoptotic process"/>
    <property type="evidence" value="ECO:0007669"/>
    <property type="project" value="UniProtKB-UniRule"/>
</dbReference>
<keyword evidence="7 15" id="KW-0067">ATP-binding</keyword>
<dbReference type="FunFam" id="2.40.50.40:FF:000005">
    <property type="entry name" value="chromodomain-helicase-DNA-binding protein 8 isoform X4"/>
    <property type="match status" value="1"/>
</dbReference>
<dbReference type="InterPro" id="IPR056342">
    <property type="entry name" value="HTH_CHD6-9"/>
</dbReference>
<feature type="region of interest" description="Disordered" evidence="16">
    <location>
        <begin position="1803"/>
        <end position="1827"/>
    </location>
</feature>
<reference evidence="20 21" key="1">
    <citation type="submission" date="2021-04" db="EMBL/GenBank/DDBJ databases">
        <authorList>
            <person name="De Guttry C."/>
            <person name="Zahm M."/>
            <person name="Klopp C."/>
            <person name="Cabau C."/>
            <person name="Louis A."/>
            <person name="Berthelot C."/>
            <person name="Parey E."/>
            <person name="Roest Crollius H."/>
            <person name="Montfort J."/>
            <person name="Robinson-Rechavi M."/>
            <person name="Bucao C."/>
            <person name="Bouchez O."/>
            <person name="Gislard M."/>
            <person name="Lluch J."/>
            <person name="Milhes M."/>
            <person name="Lampietro C."/>
            <person name="Lopez Roques C."/>
            <person name="Donnadieu C."/>
            <person name="Braasch I."/>
            <person name="Desvignes T."/>
            <person name="Postlethwait J."/>
            <person name="Bobe J."/>
            <person name="Wedekind C."/>
            <person name="Guiguen Y."/>
        </authorList>
    </citation>
    <scope>NUCLEOTIDE SEQUENCE [LARGE SCALE GENOMIC DNA]</scope>
    <source>
        <strain evidence="20">Cs_M1</strain>
        <tissue evidence="20">Blood</tissue>
    </source>
</reference>
<evidence type="ECO:0000256" key="13">
    <source>
        <dbReference type="ARBA" id="ARBA00023242"/>
    </source>
</evidence>
<evidence type="ECO:0000256" key="1">
    <source>
        <dbReference type="ARBA" id="ARBA00004123"/>
    </source>
</evidence>
<dbReference type="SMART" id="SM00490">
    <property type="entry name" value="HELICc"/>
    <property type="match status" value="1"/>
</dbReference>
<gene>
    <name evidence="15" type="primary">CHD8</name>
    <name evidence="20" type="ORF">J4Q44_G00190050</name>
</gene>
<keyword evidence="11 15" id="KW-0010">Activator</keyword>
<dbReference type="InterPro" id="IPR001650">
    <property type="entry name" value="Helicase_C-like"/>
</dbReference>
<dbReference type="Pfam" id="PF00271">
    <property type="entry name" value="Helicase_C"/>
    <property type="match status" value="1"/>
</dbReference>
<dbReference type="SMART" id="SM00592">
    <property type="entry name" value="BRK"/>
    <property type="match status" value="2"/>
</dbReference>
<evidence type="ECO:0000259" key="17">
    <source>
        <dbReference type="PROSITE" id="PS50013"/>
    </source>
</evidence>
<keyword evidence="13 15" id="KW-0539">Nucleus</keyword>
<dbReference type="EMBL" id="JAGTTL010000016">
    <property type="protein sequence ID" value="KAK6310950.1"/>
    <property type="molecule type" value="Genomic_DNA"/>
</dbReference>
<sequence length="2601" mass="287745">MADPIMDLFDDTPLFNLDALPDDAFTDPVEEALKLALGQVDPPSKPTPDLSTPALSIPVAAPTIPDPVPVQQPAPVPVALPQTVSIATTVPRTTLSVASNTSGAATVMLGSPLTVNSSTGTTQQITTQHINTQQFTTQQLTQIAQQLTPQQLAAITQQAGGQGGAKIVILKGPGGQAQVLQTVAGTGSQAGKVTFARVLSGTQLRPGMQILSGGTVMNQASPGQGQVKVGTGVQRLVQSPNGPLKQVQLISIPQGQSQGQTQTVQVQIPQAQLAQAQAQVQLQTQGQATQIQLQPQTQVQLQSAMQTQVTAAATGTTTVRPQGVTLTTVPQQGEAKRITLVLQQPQGGTAQGGAVTVGGSGQLQQGQRLVLGNLPGKLVLQGGQLAALTQARAGQTGAQPKVLTIQLQVQQQPNQQGGPKFQLVSGGQGSSPQVVQISQGQGGQRLAVPLKLLLQPQTSATSTAGRAVSVVKVINTSAAGSAPSTTTTTMASPGIRLVKAQEPVRRLETLCKQEKANRIVAEAIARAKARGERNIPRVLNQDELPAGQKAADQGAAATITGTPGAKKKGGGSKKKSPAAAGAGGKGGAGAEKKGKAKAAGGAGGGTPGGAAGGTPGGAAGGTPGGGKSKSKAKINTITLVGGKKRKRNSSSDHSDGELSPASPSKSLDEDMLAKRRSNRQVKRKKYTEDLDIKITDDEDEPEEDVDVTTTTAAVASITGGATGQLMGEQLKQELQLDGDSLSSMQFFVENPNEEDAAIVDKVLSMRLTKKEVSPGHYINAEEFFVKYKNYSYMHCEWATLEQLERDKRIHQKLKRFKTKHAQMRHLLQEEEEPFNPDYVEVDRILDESNSVDKDNGEPVVYYLVKWCSLPYEDATWELREDVDEGKVEEFRKIQDRQPQLKRTTRPQSAAWKKLEEFREYKSGNVLREYQLEGVNWLLFNWYNRQNCILADEMGLGKTIQSISLLSEVFGAGVQGPFLVIAPLSTITNWEREFANWTDMNAIVYHGSLASRQMIQQYEMYCKDDKDHLIPGAYKFDALITTFEMILSDCPELREISWRCVIIDEAHRLKNRNCKLLDSLKMLDLEHKVLLTGTPLQNTVEELFSLLHFLEPAQFSSESEFLRDFGDLKTEEQVQKLQAILKPMMLRRLKEDVEKNLAPKQETIIEVELTDVQKKYYRAILERNFSFLSMGATSNSNVPNLLNTMMELRKCCNHPYLITGAEEKIVAELRDVYDPMAPDFHLQALVRSAGKLVLLDKLLPRLKAGGHKVLIFSQMVRCLDILEDYLIHKRYLYERIDGRVRGNLRQAAIDRFSKPDSDRFVFLLCTRAGGLGINLTAADTCVIFDSDWNPQNDLQAQARCHRIGQSKAVKVYRLITRNSYEREMLDKASLKLGLDRAVLQSMSSNKESNVNGQIQQFSKKEIEDLLRKGAYAAIMDEEDEGSKFCEEDIDQILQRRATTITIESEGKGSTFSKASFVATENRTDIALDDPEFWQKWAKRADIDFDSMNRKNTLVIDTPRVRKQTRQFATLRGEGGEISDPDSDDEYPPANSRQSRSSRRSERHTGNGYGRTDCFRVEKHLLVYGWGRWRDILSHARCKRRLGERDMETICRVILVFCLLHYRGDENIKSFIWELITPPENGREPLTLLNHSGLSIPVPRGRKGKRVKAQSSFDVQKVEWIRKYNPDSLLLDDSYRKHLKHQCNKVLLRVRMLYYLRQEVIGEHADSVLRGADARDIDIWMPEMEQLEVPSGWWDTEADRSLLVGVFKHGYEMYTTMRADAHLCFLERAGRPDDQAIDAEQHSADAELGDGGDDDKYSEDPEFKPALRHTKDLYEEADPMNMDDDDICVEDKAGPVKIKGPPSGQSGACEWPTSSSLTARLRRLITAYQRSYRREQLKVEAAEKGDRRRRRCEQASKLKEIARQERQQRWTRREECDFYRVVSTFGVERIKKEADAPEGEEAELEWARFRTFARLEKKTDESLSRYFRCFMAMCRRVCNLRPTRGEDPSELGQSLAPITEERASRTLYRISLLRRLREHVLPHPSLEELLLLAPPSSELPAWWSTPAHDRELMLGSALHGVSRTELSVFLDPQFSFSQARHDYLENQQNQPTPATPLRQPQAEEGSAVKEDEGLDKESRILGTSEALGHSDTQTTPLSRPDGKGRARTGLGWKKSRGRGPRSGGSKGERSVGGMSDSDSDSDSGSSTSSQRSGSSDDSGDSDTERAALKMEEDGENSLLSMTPSQDGAPPESLTDPFRVDWPKDRVLINRLDSLCTLVLSGKWPTGRRYASDAQLNPGSDDLGAGDELSFARLMRKGNSTPGGEGTDEQESEFTVKLLKEEGLKLTFSKHALMSNGSGGEGSGRRKRRDQELSDPDGAVPVVDAMTGTVLSGERAPRRRDLPNWLKENPDYEVEGDMLELLVNRRKRRRKKRIEKAAALSGSEKVKIIDMRTGKKVGAAYGPMLQDLREFLEENPDCAVAPEWAETVRSSGFLPDSLFHRLLSARSVIPKRVRRHHHLSPQPAPLEDPLLGGGEEETLVSDGAYMMEDEDLEDSTFLTQAFDVKMEGGDSLSQGGYQSSDREALLDDVIMAQKDSDSSSSSED</sequence>
<dbReference type="InterPro" id="IPR051493">
    <property type="entry name" value="CHD"/>
</dbReference>
<evidence type="ECO:0000256" key="7">
    <source>
        <dbReference type="ARBA" id="ARBA00022840"/>
    </source>
</evidence>
<name>A0AAN8LGS2_9TELE</name>
<dbReference type="Pfam" id="PF23078">
    <property type="entry name" value="HTH_CHD6-9"/>
    <property type="match status" value="1"/>
</dbReference>
<accession>A0AAN8LGS2</accession>
<evidence type="ECO:0000256" key="2">
    <source>
        <dbReference type="ARBA" id="ARBA00022491"/>
    </source>
</evidence>
<dbReference type="Pfam" id="PF07533">
    <property type="entry name" value="BRK"/>
    <property type="match status" value="2"/>
</dbReference>
<keyword evidence="15" id="KW-0347">Helicase</keyword>
<dbReference type="GO" id="GO:0016055">
    <property type="term" value="P:Wnt signaling pathway"/>
    <property type="evidence" value="ECO:0007669"/>
    <property type="project" value="UniProtKB-KW"/>
</dbReference>
<dbReference type="Pfam" id="PF00385">
    <property type="entry name" value="Chromo"/>
    <property type="match status" value="2"/>
</dbReference>
<dbReference type="GO" id="GO:0016887">
    <property type="term" value="F:ATP hydrolysis activity"/>
    <property type="evidence" value="ECO:0007669"/>
    <property type="project" value="UniProtKB-UniRule"/>
</dbReference>
<feature type="compositionally biased region" description="Gly residues" evidence="16">
    <location>
        <begin position="600"/>
        <end position="627"/>
    </location>
</feature>
<feature type="compositionally biased region" description="Basic and acidic residues" evidence="16">
    <location>
        <begin position="2124"/>
        <end position="2137"/>
    </location>
</feature>
<comment type="subunit">
    <text evidence="15">Component of some MLL1/MLL complex.</text>
</comment>
<dbReference type="Gene3D" id="1.10.10.60">
    <property type="entry name" value="Homeodomain-like"/>
    <property type="match status" value="1"/>
</dbReference>
<feature type="compositionally biased region" description="Acidic residues" evidence="16">
    <location>
        <begin position="1535"/>
        <end position="1545"/>
    </location>
</feature>
<dbReference type="SMART" id="SM00298">
    <property type="entry name" value="CHROMO"/>
    <property type="match status" value="2"/>
</dbReference>
<dbReference type="GO" id="GO:0005524">
    <property type="term" value="F:ATP binding"/>
    <property type="evidence" value="ECO:0007669"/>
    <property type="project" value="UniProtKB-UniRule"/>
</dbReference>
<keyword evidence="3 15" id="KW-0879">Wnt signaling pathway</keyword>
<keyword evidence="8 15" id="KW-0156">Chromatin regulator</keyword>
<keyword evidence="2 15" id="KW-0678">Repressor</keyword>
<dbReference type="Gene3D" id="3.40.5.120">
    <property type="match status" value="2"/>
</dbReference>
<evidence type="ECO:0000259" key="19">
    <source>
        <dbReference type="PROSITE" id="PS51194"/>
    </source>
</evidence>
<organism evidence="20 21">
    <name type="scientific">Coregonus suidteri</name>
    <dbReference type="NCBI Taxonomy" id="861788"/>
    <lineage>
        <taxon>Eukaryota</taxon>
        <taxon>Metazoa</taxon>
        <taxon>Chordata</taxon>
        <taxon>Craniata</taxon>
        <taxon>Vertebrata</taxon>
        <taxon>Euteleostomi</taxon>
        <taxon>Actinopterygii</taxon>
        <taxon>Neopterygii</taxon>
        <taxon>Teleostei</taxon>
        <taxon>Protacanthopterygii</taxon>
        <taxon>Salmoniformes</taxon>
        <taxon>Salmonidae</taxon>
        <taxon>Coregoninae</taxon>
        <taxon>Coregonus</taxon>
    </lineage>
</organism>
<dbReference type="GO" id="GO:0045892">
    <property type="term" value="P:negative regulation of DNA-templated transcription"/>
    <property type="evidence" value="ECO:0007669"/>
    <property type="project" value="UniProtKB-UniRule"/>
</dbReference>
<feature type="region of interest" description="Disordered" evidence="16">
    <location>
        <begin position="2565"/>
        <end position="2601"/>
    </location>
</feature>
<dbReference type="InterPro" id="IPR034724">
    <property type="entry name" value="CHD8"/>
</dbReference>
<dbReference type="GO" id="GO:0006338">
    <property type="term" value="P:chromatin remodeling"/>
    <property type="evidence" value="ECO:0007669"/>
    <property type="project" value="UniProtKB-UniRule"/>
</dbReference>
<dbReference type="GO" id="GO:0071339">
    <property type="term" value="C:MLL1 complex"/>
    <property type="evidence" value="ECO:0007669"/>
    <property type="project" value="UniProtKB-UniRule"/>
</dbReference>
<keyword evidence="9 15" id="KW-0805">Transcription regulation</keyword>
<comment type="catalytic activity">
    <reaction evidence="14 15">
        <text>ATP + H2O = ADP + phosphate + H(+)</text>
        <dbReference type="Rhea" id="RHEA:13065"/>
        <dbReference type="ChEBI" id="CHEBI:15377"/>
        <dbReference type="ChEBI" id="CHEBI:15378"/>
        <dbReference type="ChEBI" id="CHEBI:30616"/>
        <dbReference type="ChEBI" id="CHEBI:43474"/>
        <dbReference type="ChEBI" id="CHEBI:456216"/>
    </reaction>
</comment>
<feature type="domain" description="Chromo" evidence="17">
    <location>
        <begin position="757"/>
        <end position="824"/>
    </location>
</feature>
<evidence type="ECO:0000256" key="8">
    <source>
        <dbReference type="ARBA" id="ARBA00022853"/>
    </source>
</evidence>
<keyword evidence="21" id="KW-1185">Reference proteome</keyword>
<evidence type="ECO:0000256" key="14">
    <source>
        <dbReference type="ARBA" id="ARBA00049360"/>
    </source>
</evidence>
<evidence type="ECO:0000256" key="5">
    <source>
        <dbReference type="ARBA" id="ARBA00022741"/>
    </source>
</evidence>
<dbReference type="InterPro" id="IPR016197">
    <property type="entry name" value="Chromo-like_dom_sf"/>
</dbReference>
<feature type="domain" description="Chromo" evidence="17">
    <location>
        <begin position="839"/>
        <end position="905"/>
    </location>
</feature>
<dbReference type="InterPro" id="IPR023780">
    <property type="entry name" value="Chromo_domain"/>
</dbReference>
<evidence type="ECO:0000313" key="21">
    <source>
        <dbReference type="Proteomes" id="UP001356427"/>
    </source>
</evidence>
<dbReference type="Gene3D" id="2.40.50.40">
    <property type="match status" value="2"/>
</dbReference>
<dbReference type="InterPro" id="IPR014001">
    <property type="entry name" value="Helicase_ATP-bd"/>
</dbReference>
<evidence type="ECO:0000259" key="18">
    <source>
        <dbReference type="PROSITE" id="PS51192"/>
    </source>
</evidence>
<comment type="subcellular location">
    <subcellularLocation>
        <location evidence="1 15">Nucleus</location>
    </subcellularLocation>
</comment>
<dbReference type="InterPro" id="IPR049730">
    <property type="entry name" value="SNF2/RAD54-like_C"/>
</dbReference>
<keyword evidence="10 15" id="KW-0238">DNA-binding</keyword>
<feature type="domain" description="Helicase ATP-binding" evidence="18">
    <location>
        <begin position="938"/>
        <end position="1112"/>
    </location>
</feature>
<dbReference type="FunFam" id="2.40.50.40:FF:000001">
    <property type="entry name" value="chromodomain-helicase-DNA-binding protein 8 isoform X4"/>
    <property type="match status" value="1"/>
</dbReference>
<dbReference type="InterPro" id="IPR027417">
    <property type="entry name" value="P-loop_NTPase"/>
</dbReference>
<dbReference type="PANTHER" id="PTHR46850">
    <property type="entry name" value="CHROMODOMAIN-HELICASE-DNA-BINDING PROTEIN 9"/>
    <property type="match status" value="1"/>
</dbReference>
<evidence type="ECO:0000313" key="20">
    <source>
        <dbReference type="EMBL" id="KAK6310950.1"/>
    </source>
</evidence>
<feature type="compositionally biased region" description="Low complexity" evidence="16">
    <location>
        <begin position="546"/>
        <end position="564"/>
    </location>
</feature>
<dbReference type="FunFam" id="3.40.50.10810:FF:000003">
    <property type="entry name" value="chromodomain-helicase-DNA-binding protein 8 isoform X4"/>
    <property type="match status" value="1"/>
</dbReference>
<dbReference type="GO" id="GO:0008013">
    <property type="term" value="F:beta-catenin binding"/>
    <property type="evidence" value="ECO:0007669"/>
    <property type="project" value="UniProtKB-UniRule"/>
</dbReference>